<proteinExistence type="predicted"/>
<dbReference type="Pfam" id="PF20237">
    <property type="entry name" value="DUF6594"/>
    <property type="match status" value="1"/>
</dbReference>
<dbReference type="Proteomes" id="UP000541154">
    <property type="component" value="Unassembled WGS sequence"/>
</dbReference>
<keyword evidence="2" id="KW-0812">Transmembrane</keyword>
<evidence type="ECO:0000256" key="2">
    <source>
        <dbReference type="SAM" id="Phobius"/>
    </source>
</evidence>
<accession>A0A8H6ADB1</accession>
<feature type="compositionally biased region" description="Low complexity" evidence="1">
    <location>
        <begin position="21"/>
        <end position="41"/>
    </location>
</feature>
<feature type="transmembrane region" description="Helical" evidence="2">
    <location>
        <begin position="436"/>
        <end position="455"/>
    </location>
</feature>
<gene>
    <name evidence="4" type="ORF">ETB97_000152</name>
</gene>
<evidence type="ECO:0000259" key="3">
    <source>
        <dbReference type="Pfam" id="PF20237"/>
    </source>
</evidence>
<feature type="region of interest" description="Disordered" evidence="1">
    <location>
        <begin position="1"/>
        <end position="168"/>
    </location>
</feature>
<keyword evidence="2" id="KW-1133">Transmembrane helix</keyword>
<comment type="caution">
    <text evidence="4">The sequence shown here is derived from an EMBL/GenBank/DDBJ whole genome shotgun (WGS) entry which is preliminary data.</text>
</comment>
<feature type="transmembrane region" description="Helical" evidence="2">
    <location>
        <begin position="467"/>
        <end position="484"/>
    </location>
</feature>
<evidence type="ECO:0000313" key="4">
    <source>
        <dbReference type="EMBL" id="KAF5867383.1"/>
    </source>
</evidence>
<dbReference type="PANTHER" id="PTHR34502:SF6">
    <property type="entry name" value="DUF6594 DOMAIN-CONTAINING PROTEIN"/>
    <property type="match status" value="1"/>
</dbReference>
<dbReference type="InterPro" id="IPR046529">
    <property type="entry name" value="DUF6594"/>
</dbReference>
<sequence>MLLYSGSKRSKGASKDGGNRASTASVVSTKSHATSKSSKVSAESIRKGGSLGQPAGSKSSGSSSKKTHKMLGAMDPKSKAIEPEKKVPNVFEYLESDSDTENSSVEDDGVPNHTPSPSNVSFKSPHVRHARQANFTAHGAGAPSRTSSVRPKTSIDSHQAPGLLELSTRNNAAQRKMSMEGYLTEESNNSDQQNFYNYSRNTTSFHRPPLPPSPPQSPEEDLHRINRKSRRNTKPSPVPSGYGLLTWRLSSSVDKKEPGLPPLYRRFEGLNHRVLLYLQDEIAQMEEELHLLDEYEEMHRVATAEQEGTKVVPASRRMDTQAQVYSSLHYRREEVMTALVHKTEQYNNALNAYSKVLQTLPSASDKDVGIYRTWMKENSPIAIAETRFLDHNKDLVSLTSRSTNSTSAYSAIIIASAAILLPLLAFSMISEFSGRLLVVALVGGAASAIASNSSAGAEHIVASQDGWRIATLYFGFMTMAAMFIP</sequence>
<keyword evidence="5" id="KW-1185">Reference proteome</keyword>
<feature type="compositionally biased region" description="Polar residues" evidence="1">
    <location>
        <begin position="144"/>
        <end position="157"/>
    </location>
</feature>
<protein>
    <recommendedName>
        <fullName evidence="3">DUF6594 domain-containing protein</fullName>
    </recommendedName>
</protein>
<dbReference type="AlphaFoldDB" id="A0A8H6ADB1"/>
<name>A0A8H6ADB1_PETAA</name>
<evidence type="ECO:0000313" key="5">
    <source>
        <dbReference type="Proteomes" id="UP000541154"/>
    </source>
</evidence>
<feature type="transmembrane region" description="Helical" evidence="2">
    <location>
        <begin position="408"/>
        <end position="429"/>
    </location>
</feature>
<organism evidence="4 5">
    <name type="scientific">Petromyces alliaceus</name>
    <name type="common">Aspergillus alliaceus</name>
    <dbReference type="NCBI Taxonomy" id="209559"/>
    <lineage>
        <taxon>Eukaryota</taxon>
        <taxon>Fungi</taxon>
        <taxon>Dikarya</taxon>
        <taxon>Ascomycota</taxon>
        <taxon>Pezizomycotina</taxon>
        <taxon>Eurotiomycetes</taxon>
        <taxon>Eurotiomycetidae</taxon>
        <taxon>Eurotiales</taxon>
        <taxon>Aspergillaceae</taxon>
        <taxon>Aspergillus</taxon>
        <taxon>Aspergillus subgen. Circumdati</taxon>
    </lineage>
</organism>
<feature type="region of interest" description="Disordered" evidence="1">
    <location>
        <begin position="183"/>
        <end position="242"/>
    </location>
</feature>
<keyword evidence="2" id="KW-0472">Membrane</keyword>
<feature type="compositionally biased region" description="Polar residues" evidence="1">
    <location>
        <begin position="113"/>
        <end position="122"/>
    </location>
</feature>
<dbReference type="PANTHER" id="PTHR34502">
    <property type="entry name" value="DUF6594 DOMAIN-CONTAINING PROTEIN-RELATED"/>
    <property type="match status" value="1"/>
</dbReference>
<feature type="compositionally biased region" description="Acidic residues" evidence="1">
    <location>
        <begin position="94"/>
        <end position="109"/>
    </location>
</feature>
<evidence type="ECO:0000256" key="1">
    <source>
        <dbReference type="SAM" id="MobiDB-lite"/>
    </source>
</evidence>
<feature type="domain" description="DUF6594" evidence="3">
    <location>
        <begin position="245"/>
        <end position="404"/>
    </location>
</feature>
<dbReference type="EMBL" id="SPNV01000001">
    <property type="protein sequence ID" value="KAF5867383.1"/>
    <property type="molecule type" value="Genomic_DNA"/>
</dbReference>
<feature type="compositionally biased region" description="Polar residues" evidence="1">
    <location>
        <begin position="185"/>
        <end position="205"/>
    </location>
</feature>
<reference evidence="4 5" key="1">
    <citation type="submission" date="2019-04" db="EMBL/GenBank/DDBJ databases">
        <title>Aspergillus burnettii sp. nov., novel species from soil in southeast Queensland.</title>
        <authorList>
            <person name="Gilchrist C.L.M."/>
            <person name="Pitt J.I."/>
            <person name="Lange L."/>
            <person name="Lacey H.J."/>
            <person name="Vuong D."/>
            <person name="Midgley D.J."/>
            <person name="Greenfield P."/>
            <person name="Bradbury M."/>
            <person name="Lacey E."/>
            <person name="Busk P.K."/>
            <person name="Pilgaard B."/>
            <person name="Chooi Y.H."/>
            <person name="Piggott A.M."/>
        </authorList>
    </citation>
    <scope>NUCLEOTIDE SEQUENCE [LARGE SCALE GENOMIC DNA]</scope>
    <source>
        <strain evidence="4 5">FRR 5400</strain>
    </source>
</reference>
<feature type="compositionally biased region" description="Basic and acidic residues" evidence="1">
    <location>
        <begin position="76"/>
        <end position="87"/>
    </location>
</feature>
<feature type="compositionally biased region" description="Pro residues" evidence="1">
    <location>
        <begin position="208"/>
        <end position="217"/>
    </location>
</feature>